<name>A0A4Y2F9M9_ARAVE</name>
<dbReference type="AlphaFoldDB" id="A0A4Y2F9M9"/>
<evidence type="ECO:0000313" key="2">
    <source>
        <dbReference type="Proteomes" id="UP000499080"/>
    </source>
</evidence>
<accession>A0A4Y2F9M9</accession>
<gene>
    <name evidence="1" type="ORF">AVEN_150222_1</name>
</gene>
<reference evidence="1 2" key="1">
    <citation type="journal article" date="2019" name="Sci. Rep.">
        <title>Orb-weaving spider Araneus ventricosus genome elucidates the spidroin gene catalogue.</title>
        <authorList>
            <person name="Kono N."/>
            <person name="Nakamura H."/>
            <person name="Ohtoshi R."/>
            <person name="Moran D.A.P."/>
            <person name="Shinohara A."/>
            <person name="Yoshida Y."/>
            <person name="Fujiwara M."/>
            <person name="Mori M."/>
            <person name="Tomita M."/>
            <person name="Arakawa K."/>
        </authorList>
    </citation>
    <scope>NUCLEOTIDE SEQUENCE [LARGE SCALE GENOMIC DNA]</scope>
</reference>
<evidence type="ECO:0008006" key="3">
    <source>
        <dbReference type="Google" id="ProtNLM"/>
    </source>
</evidence>
<protein>
    <recommendedName>
        <fullName evidence="3">RING-type domain-containing protein</fullName>
    </recommendedName>
</protein>
<keyword evidence="2" id="KW-1185">Reference proteome</keyword>
<comment type="caution">
    <text evidence="1">The sequence shown here is derived from an EMBL/GenBank/DDBJ whole genome shotgun (WGS) entry which is preliminary data.</text>
</comment>
<dbReference type="EMBL" id="BGPR01249753">
    <property type="protein sequence ID" value="GBM38203.1"/>
    <property type="molecule type" value="Genomic_DNA"/>
</dbReference>
<evidence type="ECO:0000313" key="1">
    <source>
        <dbReference type="EMBL" id="GBM38203.1"/>
    </source>
</evidence>
<proteinExistence type="predicted"/>
<dbReference type="Proteomes" id="UP000499080">
    <property type="component" value="Unassembled WGS sequence"/>
</dbReference>
<sequence length="128" mass="14957">MSDEEVMFLHCTEPFYCGCCQNGELKKTDTTLACGHKFHLGGLVKRYRVFQTPSCPQCTEGKPRFQCSECGITIQKRQEGIELFCNCVYHILCVKRLIQRGQRNCSWCHKQFDLYDYVNVNETFPRKL</sequence>
<organism evidence="1 2">
    <name type="scientific">Araneus ventricosus</name>
    <name type="common">Orbweaver spider</name>
    <name type="synonym">Epeira ventricosa</name>
    <dbReference type="NCBI Taxonomy" id="182803"/>
    <lineage>
        <taxon>Eukaryota</taxon>
        <taxon>Metazoa</taxon>
        <taxon>Ecdysozoa</taxon>
        <taxon>Arthropoda</taxon>
        <taxon>Chelicerata</taxon>
        <taxon>Arachnida</taxon>
        <taxon>Araneae</taxon>
        <taxon>Araneomorphae</taxon>
        <taxon>Entelegynae</taxon>
        <taxon>Araneoidea</taxon>
        <taxon>Araneidae</taxon>
        <taxon>Araneus</taxon>
    </lineage>
</organism>